<dbReference type="PANTHER" id="PTHR38643:SF1">
    <property type="entry name" value="PURINE NUCLEOSIDE PERMEASE C285.05-RELATED"/>
    <property type="match status" value="1"/>
</dbReference>
<dbReference type="EMBL" id="JARKIB010000021">
    <property type="protein sequence ID" value="KAJ7767668.1"/>
    <property type="molecule type" value="Genomic_DNA"/>
</dbReference>
<dbReference type="PANTHER" id="PTHR38643">
    <property type="entry name" value="PURINE NUCLEOSIDE PERMEASE C285.05-RELATED"/>
    <property type="match status" value="1"/>
</dbReference>
<sequence length="374" mass="40782">MSLTPLLTFLRGLFSPKLKYITPKVLILSMFSREAEVWYNIPEFDVLAQKIPIPGVSPLSPYLHCTQDESVCQLTIGEGLVNAAASVTALTLSPLVDLRKTYILVAGVAGVNPKLATIGSVTFARYSVQVGLQYEIDARELPPGWETGYFAQGTKEPGQFPEILYGTEVFEVNDALRRLVSAAATKARLKDTHECEELRIRYRASTALAAANFPPSIVLCDTLTSDTFWGGSRLGTAFENTMKTFTNGSGVYCTAQQEDNAILAALHRASLVQRADFARIVIMRSASNFDRPPDGRSALESLRGPSPGFAPALSNLYVAGVKIVELILGEWEDTFERGVSPSNRVGDVFRALRRRVDDSTRTGAGVPTAERAEL</sequence>
<accession>A0AAD7JMC9</accession>
<protein>
    <submittedName>
        <fullName evidence="2">Purine nucleoside permease</fullName>
    </submittedName>
</protein>
<dbReference type="GO" id="GO:0009116">
    <property type="term" value="P:nucleoside metabolic process"/>
    <property type="evidence" value="ECO:0007669"/>
    <property type="project" value="InterPro"/>
</dbReference>
<keyword evidence="3" id="KW-1185">Reference proteome</keyword>
<comment type="similarity">
    <text evidence="1">Belongs to the NUP family.</text>
</comment>
<keyword evidence="1" id="KW-0813">Transport</keyword>
<evidence type="ECO:0000256" key="1">
    <source>
        <dbReference type="PIRNR" id="PIRNR013171"/>
    </source>
</evidence>
<dbReference type="AlphaFoldDB" id="A0AAD7JMC9"/>
<organism evidence="2 3">
    <name type="scientific">Mycena metata</name>
    <dbReference type="NCBI Taxonomy" id="1033252"/>
    <lineage>
        <taxon>Eukaryota</taxon>
        <taxon>Fungi</taxon>
        <taxon>Dikarya</taxon>
        <taxon>Basidiomycota</taxon>
        <taxon>Agaricomycotina</taxon>
        <taxon>Agaricomycetes</taxon>
        <taxon>Agaricomycetidae</taxon>
        <taxon>Agaricales</taxon>
        <taxon>Marasmiineae</taxon>
        <taxon>Mycenaceae</taxon>
        <taxon>Mycena</taxon>
    </lineage>
</organism>
<dbReference type="PIRSF" id="PIRSF013171">
    <property type="entry name" value="Pur_nuclsid_perm"/>
    <property type="match status" value="1"/>
</dbReference>
<proteinExistence type="inferred from homology"/>
<evidence type="ECO:0000313" key="3">
    <source>
        <dbReference type="Proteomes" id="UP001215598"/>
    </source>
</evidence>
<dbReference type="Gene3D" id="3.40.50.1580">
    <property type="entry name" value="Nucleoside phosphorylase domain"/>
    <property type="match status" value="1"/>
</dbReference>
<reference evidence="2" key="1">
    <citation type="submission" date="2023-03" db="EMBL/GenBank/DDBJ databases">
        <title>Massive genome expansion in bonnet fungi (Mycena s.s.) driven by repeated elements and novel gene families across ecological guilds.</title>
        <authorList>
            <consortium name="Lawrence Berkeley National Laboratory"/>
            <person name="Harder C.B."/>
            <person name="Miyauchi S."/>
            <person name="Viragh M."/>
            <person name="Kuo A."/>
            <person name="Thoen E."/>
            <person name="Andreopoulos B."/>
            <person name="Lu D."/>
            <person name="Skrede I."/>
            <person name="Drula E."/>
            <person name="Henrissat B."/>
            <person name="Morin E."/>
            <person name="Kohler A."/>
            <person name="Barry K."/>
            <person name="LaButti K."/>
            <person name="Morin E."/>
            <person name="Salamov A."/>
            <person name="Lipzen A."/>
            <person name="Mereny Z."/>
            <person name="Hegedus B."/>
            <person name="Baldrian P."/>
            <person name="Stursova M."/>
            <person name="Weitz H."/>
            <person name="Taylor A."/>
            <person name="Grigoriev I.V."/>
            <person name="Nagy L.G."/>
            <person name="Martin F."/>
            <person name="Kauserud H."/>
        </authorList>
    </citation>
    <scope>NUCLEOTIDE SEQUENCE</scope>
    <source>
        <strain evidence="2">CBHHK182m</strain>
    </source>
</reference>
<dbReference type="Pfam" id="PF06516">
    <property type="entry name" value="NUP"/>
    <property type="match status" value="1"/>
</dbReference>
<dbReference type="GO" id="GO:0003824">
    <property type="term" value="F:catalytic activity"/>
    <property type="evidence" value="ECO:0007669"/>
    <property type="project" value="InterPro"/>
</dbReference>
<name>A0AAD7JMC9_9AGAR</name>
<evidence type="ECO:0000313" key="2">
    <source>
        <dbReference type="EMBL" id="KAJ7767668.1"/>
    </source>
</evidence>
<comment type="caution">
    <text evidence="2">The sequence shown here is derived from an EMBL/GenBank/DDBJ whole genome shotgun (WGS) entry which is preliminary data.</text>
</comment>
<comment type="function">
    <text evidence="1">Nucleoside permease that transports adenosine and guanosine.</text>
</comment>
<gene>
    <name evidence="2" type="ORF">B0H16DRAFT_1673605</name>
</gene>
<dbReference type="Proteomes" id="UP001215598">
    <property type="component" value="Unassembled WGS sequence"/>
</dbReference>
<dbReference type="InterPro" id="IPR035994">
    <property type="entry name" value="Nucleoside_phosphorylase_sf"/>
</dbReference>
<dbReference type="GO" id="GO:0055085">
    <property type="term" value="P:transmembrane transport"/>
    <property type="evidence" value="ECO:0007669"/>
    <property type="project" value="InterPro"/>
</dbReference>
<dbReference type="InterPro" id="IPR009486">
    <property type="entry name" value="Pur_nuclsid_perm"/>
</dbReference>
<dbReference type="GO" id="GO:0005783">
    <property type="term" value="C:endoplasmic reticulum"/>
    <property type="evidence" value="ECO:0007669"/>
    <property type="project" value="TreeGrafter"/>
</dbReference>